<keyword evidence="3" id="KW-1185">Reference proteome</keyword>
<evidence type="ECO:0000313" key="3">
    <source>
        <dbReference type="Proteomes" id="UP000297192"/>
    </source>
</evidence>
<evidence type="ECO:0000256" key="1">
    <source>
        <dbReference type="SAM" id="MobiDB-lite"/>
    </source>
</evidence>
<proteinExistence type="predicted"/>
<reference evidence="2" key="1">
    <citation type="journal article" date="2017" name="Arch. Virol.">
        <title>Complete genome sequence of shrimp hemocyte iridescent virus (SHIV) isolated from white leg shrimp, Litopenaeus vannamei.</title>
        <authorList>
            <person name="Qiu L."/>
            <person name="Chen M.M."/>
            <person name="Wang R.Y."/>
            <person name="Wan X.Y."/>
            <person name="Li C."/>
            <person name="Zhang Q.L."/>
            <person name="Dong X."/>
            <person name="Yang B."/>
            <person name="Xiang J.H."/>
            <person name="Huang J."/>
        </authorList>
    </citation>
    <scope>NUCLEOTIDE SEQUENCE [LARGE SCALE GENOMIC DNA]</scope>
    <source>
        <strain evidence="2">20141215</strain>
    </source>
</reference>
<sequence length="175" mass="20657">MSVSYEDEEYGAYGGDEEHESTFWTKEQEDEDIFVPQEDEVRFESEFNIHGRVGATDMFGEIISSDPENVNLRDPRTRFIQFTRIVFQAMMEKNGIRFKKSDINFIVKQIGFMPNVGYKNPTAFVLGYYVVNPDGTINKKKFNEIIPSLPRLDYPIQQHDVLRYARFWIQTKLYR</sequence>
<gene>
    <name evidence="2" type="primary">59L</name>
</gene>
<dbReference type="EMBL" id="MF599468">
    <property type="protein sequence ID" value="ATE87068.1"/>
    <property type="molecule type" value="Genomic_DNA"/>
</dbReference>
<protein>
    <submittedName>
        <fullName evidence="2">Uncharacterized protein</fullName>
    </submittedName>
</protein>
<feature type="region of interest" description="Disordered" evidence="1">
    <location>
        <begin position="1"/>
        <end position="21"/>
    </location>
</feature>
<evidence type="ECO:0000313" key="2">
    <source>
        <dbReference type="EMBL" id="ATE87068.1"/>
    </source>
</evidence>
<accession>A0A291B0P5</accession>
<dbReference type="GeneID" id="65099831"/>
<dbReference type="KEGG" id="vg:65099831"/>
<dbReference type="RefSeq" id="YP_010084811.1">
    <property type="nucleotide sequence ID" value="NC_055165.1"/>
</dbReference>
<name>A0A291B0P5_9VIRU</name>
<reference evidence="2" key="2">
    <citation type="journal article" date="2017" name="Sci. Rep.">
        <title>Characterization of a new member of Iridoviridae, Shrimp hemocyte iridescent virus (SHIV), found in white leg shrimp (Litopenaeus vannamei).</title>
        <authorList>
            <person name="Qiu L."/>
            <person name="Chen M.M."/>
            <person name="Wan X.Y."/>
            <person name="Li C."/>
            <person name="Zhang Q.L."/>
            <person name="Wang R.Y."/>
            <person name="Cheng D.Y."/>
            <person name="Dong X."/>
            <person name="Yang B."/>
            <person name="Wang X.H."/>
            <person name="Xiang J.H."/>
            <person name="Huang J."/>
        </authorList>
    </citation>
    <scope>NUCLEOTIDE SEQUENCE [LARGE SCALE GENOMIC DNA]</scope>
    <source>
        <strain evidence="2">20141215</strain>
    </source>
</reference>
<dbReference type="Proteomes" id="UP000297192">
    <property type="component" value="Segment"/>
</dbReference>
<organism evidence="2">
    <name type="scientific">Shrimp hemocyte iridescent virus</name>
    <dbReference type="NCBI Taxonomy" id="2039780"/>
    <lineage>
        <taxon>Viruses</taxon>
        <taxon>Varidnaviria</taxon>
        <taxon>Bamfordvirae</taxon>
        <taxon>Nucleocytoviricota</taxon>
        <taxon>Megaviricetes</taxon>
        <taxon>Pimascovirales</taxon>
        <taxon>Pimascovirales incertae sedis</taxon>
        <taxon>Iridoviridae</taxon>
        <taxon>Betairidovirinae</taxon>
        <taxon>Decapodiridovirus</taxon>
        <taxon>Decapodiridovirus litopenaeus1</taxon>
        <taxon>Decapod iridescent virus 1</taxon>
    </lineage>
</organism>
<dbReference type="Pfam" id="PF19074">
    <property type="entry name" value="DUF5770"/>
    <property type="match status" value="1"/>
</dbReference>
<feature type="compositionally biased region" description="Acidic residues" evidence="1">
    <location>
        <begin position="1"/>
        <end position="19"/>
    </location>
</feature>
<dbReference type="InterPro" id="IPR043907">
    <property type="entry name" value="DUF5770"/>
</dbReference>